<evidence type="ECO:0000256" key="3">
    <source>
        <dbReference type="ARBA" id="ARBA00022679"/>
    </source>
</evidence>
<dbReference type="AlphaFoldDB" id="A0A212LTH9"/>
<evidence type="ECO:0000256" key="1">
    <source>
        <dbReference type="ARBA" id="ARBA00010398"/>
    </source>
</evidence>
<dbReference type="NCBIfam" id="NF005719">
    <property type="entry name" value="PRK07535.1"/>
    <property type="match status" value="1"/>
</dbReference>
<proteinExistence type="inferred from homology"/>
<dbReference type="InterPro" id="IPR011005">
    <property type="entry name" value="Dihydropteroate_synth-like_sf"/>
</dbReference>
<sequence length="263" mass="28943">MIIIGERINGMFKDIGKAIREHDPKPLQEWAAKQKEGGAHYLDVNTGPNSEDQTVDLPWMINVLKECTDLPLAIDTTDYDAMEAALIAYGKPGAIINSIGCEQEKIDRVFPMAAKYQADVVCLCINKVGIPKSAEDRVAMAMEFVANAEAYGLQPDNLYIDPIILPVNVAQEHGVEALETIRQIKMISNPPPKTTVGLSNISQKSPHRPLINRTFAIMAMTAGLDSAICDANDDNLVDAIATARLILNQDIYCDSYAKVFRQR</sequence>
<dbReference type="GO" id="GO:0042558">
    <property type="term" value="P:pteridine-containing compound metabolic process"/>
    <property type="evidence" value="ECO:0007669"/>
    <property type="project" value="InterPro"/>
</dbReference>
<evidence type="ECO:0000313" key="5">
    <source>
        <dbReference type="EMBL" id="SCM80796.1"/>
    </source>
</evidence>
<dbReference type="SUPFAM" id="SSF51717">
    <property type="entry name" value="Dihydropteroate synthetase-like"/>
    <property type="match status" value="1"/>
</dbReference>
<keyword evidence="3 5" id="KW-0808">Transferase</keyword>
<evidence type="ECO:0000256" key="2">
    <source>
        <dbReference type="ARBA" id="ARBA00022603"/>
    </source>
</evidence>
<organism evidence="5">
    <name type="scientific">uncultured Sporomusa sp</name>
    <dbReference type="NCBI Taxonomy" id="307249"/>
    <lineage>
        <taxon>Bacteria</taxon>
        <taxon>Bacillati</taxon>
        <taxon>Bacillota</taxon>
        <taxon>Negativicutes</taxon>
        <taxon>Selenomonadales</taxon>
        <taxon>Sporomusaceae</taxon>
        <taxon>Sporomusa</taxon>
        <taxon>environmental samples</taxon>
    </lineage>
</organism>
<feature type="domain" description="Pterin-binding" evidence="4">
    <location>
        <begin position="1"/>
        <end position="247"/>
    </location>
</feature>
<gene>
    <name evidence="5" type="primary">acsE</name>
    <name evidence="5" type="ORF">KL86SPO_30974</name>
</gene>
<dbReference type="Gene3D" id="3.20.20.20">
    <property type="entry name" value="Dihydropteroate synthase-like"/>
    <property type="match status" value="1"/>
</dbReference>
<reference evidence="5" key="1">
    <citation type="submission" date="2016-08" db="EMBL/GenBank/DDBJ databases">
        <authorList>
            <person name="Seilhamer J.J."/>
        </authorList>
    </citation>
    <scope>NUCLEOTIDE SEQUENCE</scope>
    <source>
        <strain evidence="5">86</strain>
    </source>
</reference>
<dbReference type="EMBL" id="FMJE01000003">
    <property type="protein sequence ID" value="SCM80796.1"/>
    <property type="molecule type" value="Genomic_DNA"/>
</dbReference>
<accession>A0A212LTH9</accession>
<dbReference type="Pfam" id="PF00809">
    <property type="entry name" value="Pterin_bind"/>
    <property type="match status" value="1"/>
</dbReference>
<dbReference type="RefSeq" id="WP_288184020.1">
    <property type="nucleotide sequence ID" value="NZ_LT608335.1"/>
</dbReference>
<dbReference type="PROSITE" id="PS50972">
    <property type="entry name" value="PTERIN_BINDING"/>
    <property type="match status" value="1"/>
</dbReference>
<keyword evidence="2 5" id="KW-0489">Methyltransferase</keyword>
<dbReference type="GO" id="GO:0102036">
    <property type="term" value="F:methyltetrahydrofolate:corrinoid/iron-sulfur protein methyltransferase activity"/>
    <property type="evidence" value="ECO:0007669"/>
    <property type="project" value="UniProtKB-EC"/>
</dbReference>
<dbReference type="InterPro" id="IPR050554">
    <property type="entry name" value="Met_Synthase/Corrinoid"/>
</dbReference>
<dbReference type="GO" id="GO:0005829">
    <property type="term" value="C:cytosol"/>
    <property type="evidence" value="ECO:0007669"/>
    <property type="project" value="TreeGrafter"/>
</dbReference>
<evidence type="ECO:0000259" key="4">
    <source>
        <dbReference type="PROSITE" id="PS50972"/>
    </source>
</evidence>
<dbReference type="GO" id="GO:0032259">
    <property type="term" value="P:methylation"/>
    <property type="evidence" value="ECO:0007669"/>
    <property type="project" value="UniProtKB-KW"/>
</dbReference>
<name>A0A212LTH9_9FIRM</name>
<dbReference type="EC" id="2.1.1.258" evidence="5"/>
<dbReference type="PANTHER" id="PTHR45833">
    <property type="entry name" value="METHIONINE SYNTHASE"/>
    <property type="match status" value="1"/>
</dbReference>
<comment type="similarity">
    <text evidence="1">Belongs to the vitamin-B12 dependent methionine synthase family.</text>
</comment>
<dbReference type="InterPro" id="IPR000489">
    <property type="entry name" value="Pterin-binding_dom"/>
</dbReference>
<dbReference type="GO" id="GO:0008705">
    <property type="term" value="F:methionine synthase activity"/>
    <property type="evidence" value="ECO:0007669"/>
    <property type="project" value="TreeGrafter"/>
</dbReference>
<protein>
    <submittedName>
        <fullName evidence="5">5-methyltetrahydrofolate:corrinoid/iron-sulfur protein co-methyltransferase</fullName>
        <ecNumber evidence="5">2.1.1.258</ecNumber>
    </submittedName>
</protein>